<protein>
    <submittedName>
        <fullName evidence="2">Uncharacterized protein</fullName>
    </submittedName>
</protein>
<dbReference type="EMBL" id="AP035768">
    <property type="protein sequence ID" value="BFO18677.1"/>
    <property type="molecule type" value="Genomic_DNA"/>
</dbReference>
<sequence>MQRPDKDGNLVADDPRAVPGRYSLPHAVAALAGLAYALPYGHPLRAALPDALAVLRRRLTDPGLLVDLDLEWTEKGTSTAVELRKAYGLPATGGADEHGLTPVGDALVLRPWYGDQEAVLLRTSALTTADDPCSDWCRDSSERAGAAVCGRCGRSWTTNSPAPSPPARTPRGRPATPRTRP</sequence>
<dbReference type="AlphaFoldDB" id="A0AAT9HMJ9"/>
<reference evidence="2" key="1">
    <citation type="submission" date="2024-06" db="EMBL/GenBank/DDBJ databases">
        <authorList>
            <consortium name="consrtm"/>
            <person name="Uemura M."/>
            <person name="Terahara T."/>
        </authorList>
    </citation>
    <scope>NUCLEOTIDE SEQUENCE</scope>
    <source>
        <strain evidence="2">KM77-8</strain>
    </source>
</reference>
<evidence type="ECO:0000256" key="1">
    <source>
        <dbReference type="SAM" id="MobiDB-lite"/>
    </source>
</evidence>
<accession>A0AAT9HMJ9</accession>
<proteinExistence type="predicted"/>
<reference evidence="2" key="2">
    <citation type="submission" date="2024-07" db="EMBL/GenBank/DDBJ databases">
        <title>Streptomyces haneummycinica sp. nov., a new antibiotic-producing actinobacterium isolated from marine sediment.</title>
        <authorList>
            <person name="Uemura M."/>
            <person name="Hamada M."/>
            <person name="Hirano S."/>
            <person name="Kobayashi K."/>
            <person name="Ohshiro T."/>
            <person name="Kobayashi T."/>
            <person name="Terahara T."/>
        </authorList>
    </citation>
    <scope>NUCLEOTIDE SEQUENCE</scope>
    <source>
        <strain evidence="2">KM77-8</strain>
    </source>
</reference>
<feature type="region of interest" description="Disordered" evidence="1">
    <location>
        <begin position="152"/>
        <end position="181"/>
    </location>
</feature>
<organism evidence="2">
    <name type="scientific">Streptomyces haneummycinicus</name>
    <dbReference type="NCBI Taxonomy" id="3074435"/>
    <lineage>
        <taxon>Bacteria</taxon>
        <taxon>Bacillati</taxon>
        <taxon>Actinomycetota</taxon>
        <taxon>Actinomycetes</taxon>
        <taxon>Kitasatosporales</taxon>
        <taxon>Streptomycetaceae</taxon>
        <taxon>Streptomyces</taxon>
    </lineage>
</organism>
<evidence type="ECO:0000313" key="2">
    <source>
        <dbReference type="EMBL" id="BFO18677.1"/>
    </source>
</evidence>
<gene>
    <name evidence="2" type="ORF">SHKM778_50650</name>
</gene>
<feature type="compositionally biased region" description="Low complexity" evidence="1">
    <location>
        <begin position="172"/>
        <end position="181"/>
    </location>
</feature>
<name>A0AAT9HMJ9_9ACTN</name>